<name>A0A1G7GVK0_9FLAO</name>
<proteinExistence type="predicted"/>
<dbReference type="GO" id="GO:0016740">
    <property type="term" value="F:transferase activity"/>
    <property type="evidence" value="ECO:0007669"/>
    <property type="project" value="UniProtKB-KW"/>
</dbReference>
<evidence type="ECO:0000256" key="1">
    <source>
        <dbReference type="ARBA" id="ARBA00022679"/>
    </source>
</evidence>
<dbReference type="InterPro" id="IPR029044">
    <property type="entry name" value="Nucleotide-diphossugar_trans"/>
</dbReference>
<keyword evidence="1 4" id="KW-0808">Transferase</keyword>
<gene>
    <name evidence="4" type="ORF">SAMN05421855_103353</name>
</gene>
<dbReference type="Pfam" id="PF02709">
    <property type="entry name" value="Glyco_transf_7C"/>
    <property type="match status" value="1"/>
</dbReference>
<protein>
    <submittedName>
        <fullName evidence="4">Glycosyl transferase family 2</fullName>
    </submittedName>
</protein>
<dbReference type="EMBL" id="FNBA01000003">
    <property type="protein sequence ID" value="SDE92145.1"/>
    <property type="molecule type" value="Genomic_DNA"/>
</dbReference>
<dbReference type="Gene3D" id="3.90.550.10">
    <property type="entry name" value="Spore Coat Polysaccharide Biosynthesis Protein SpsA, Chain A"/>
    <property type="match status" value="1"/>
</dbReference>
<evidence type="ECO:0000259" key="2">
    <source>
        <dbReference type="Pfam" id="PF00535"/>
    </source>
</evidence>
<feature type="domain" description="Glycosyltransferase 2-like" evidence="2">
    <location>
        <begin position="4"/>
        <end position="108"/>
    </location>
</feature>
<keyword evidence="5" id="KW-1185">Reference proteome</keyword>
<evidence type="ECO:0000259" key="3">
    <source>
        <dbReference type="Pfam" id="PF02709"/>
    </source>
</evidence>
<dbReference type="RefSeq" id="WP_093144501.1">
    <property type="nucleotide sequence ID" value="NZ_BMWO01000005.1"/>
</dbReference>
<dbReference type="AlphaFoldDB" id="A0A1G7GVK0"/>
<organism evidence="4 5">
    <name type="scientific">Ulvibacter litoralis</name>
    <dbReference type="NCBI Taxonomy" id="227084"/>
    <lineage>
        <taxon>Bacteria</taxon>
        <taxon>Pseudomonadati</taxon>
        <taxon>Bacteroidota</taxon>
        <taxon>Flavobacteriia</taxon>
        <taxon>Flavobacteriales</taxon>
        <taxon>Flavobacteriaceae</taxon>
        <taxon>Ulvibacter</taxon>
    </lineage>
</organism>
<dbReference type="InterPro" id="IPR027791">
    <property type="entry name" value="Galactosyl_T_C"/>
</dbReference>
<dbReference type="Pfam" id="PF00535">
    <property type="entry name" value="Glycos_transf_2"/>
    <property type="match status" value="1"/>
</dbReference>
<dbReference type="STRING" id="227084.SAMN05421855_103353"/>
<sequence length="368" mass="42816">MLTLIYPYRNREVERIQKSLNSLKNQTVTTFTVRFVDYGSEPETAQKVKALINEFDFAEYSYYPTHFQPWNKCKALNSVIKNLDSGFCFVADVDMIFHSEFVERAISLQKPATATFFKVGFLTEAETKTSKPFSEYTVSFTSSEEATGLTMFPVEALQKIRGFDEFYHFWGAEDTDMHVRLQNKGYNVNFYDAEVLMLHQWHQSYRSKETSEVTKNLQISDIVSINHQHLHYAISHKKTIVNSETWGEPLSEVAFEKLQKETKNPILISNSKAAILHFLYCELSEVTEKPMCFHIKADPFQKSLKYKAKTVLGKKVPSYLTLKEVNDMLLLHIISFYRNYEYTYQVFEAENTLQLTIAKTENSINKQD</sequence>
<evidence type="ECO:0000313" key="5">
    <source>
        <dbReference type="Proteomes" id="UP000199321"/>
    </source>
</evidence>
<reference evidence="4 5" key="1">
    <citation type="submission" date="2016-10" db="EMBL/GenBank/DDBJ databases">
        <authorList>
            <person name="de Groot N.N."/>
        </authorList>
    </citation>
    <scope>NUCLEOTIDE SEQUENCE [LARGE SCALE GENOMIC DNA]</scope>
    <source>
        <strain evidence="4 5">DSM 16195</strain>
    </source>
</reference>
<dbReference type="InterPro" id="IPR001173">
    <property type="entry name" value="Glyco_trans_2-like"/>
</dbReference>
<feature type="domain" description="Galactosyltransferase C-terminal" evidence="3">
    <location>
        <begin position="133"/>
        <end position="194"/>
    </location>
</feature>
<dbReference type="Proteomes" id="UP000199321">
    <property type="component" value="Unassembled WGS sequence"/>
</dbReference>
<accession>A0A1G7GVK0</accession>
<evidence type="ECO:0000313" key="4">
    <source>
        <dbReference type="EMBL" id="SDE92145.1"/>
    </source>
</evidence>
<dbReference type="SUPFAM" id="SSF53448">
    <property type="entry name" value="Nucleotide-diphospho-sugar transferases"/>
    <property type="match status" value="1"/>
</dbReference>
<dbReference type="OrthoDB" id="6717394at2"/>